<accession>A0A811UY86</accession>
<dbReference type="GO" id="GO:0004252">
    <property type="term" value="F:serine-type endopeptidase activity"/>
    <property type="evidence" value="ECO:0007669"/>
    <property type="project" value="InterPro"/>
</dbReference>
<dbReference type="EMBL" id="CAJHJT010000034">
    <property type="protein sequence ID" value="CAD7004212.1"/>
    <property type="molecule type" value="Genomic_DNA"/>
</dbReference>
<dbReference type="InterPro" id="IPR018114">
    <property type="entry name" value="TRYPSIN_HIS"/>
</dbReference>
<dbReference type="Gene3D" id="2.40.10.10">
    <property type="entry name" value="Trypsin-like serine proteases"/>
    <property type="match status" value="1"/>
</dbReference>
<evidence type="ECO:0000259" key="2">
    <source>
        <dbReference type="PROSITE" id="PS50240"/>
    </source>
</evidence>
<evidence type="ECO:0000313" key="4">
    <source>
        <dbReference type="Proteomes" id="UP000606786"/>
    </source>
</evidence>
<feature type="domain" description="Peptidase S1" evidence="2">
    <location>
        <begin position="1"/>
        <end position="102"/>
    </location>
</feature>
<evidence type="ECO:0000313" key="3">
    <source>
        <dbReference type="EMBL" id="CAD7004212.1"/>
    </source>
</evidence>
<dbReference type="GO" id="GO:0006508">
    <property type="term" value="P:proteolysis"/>
    <property type="evidence" value="ECO:0007669"/>
    <property type="project" value="InterPro"/>
</dbReference>
<keyword evidence="1" id="KW-1015">Disulfide bond</keyword>
<proteinExistence type="predicted"/>
<dbReference type="PROSITE" id="PS00134">
    <property type="entry name" value="TRYPSIN_HIS"/>
    <property type="match status" value="1"/>
</dbReference>
<dbReference type="PANTHER" id="PTHR24252:SF7">
    <property type="entry name" value="HYALIN"/>
    <property type="match status" value="1"/>
</dbReference>
<reference evidence="3" key="1">
    <citation type="submission" date="2020-11" db="EMBL/GenBank/DDBJ databases">
        <authorList>
            <person name="Whitehead M."/>
        </authorList>
    </citation>
    <scope>NUCLEOTIDE SEQUENCE</scope>
    <source>
        <strain evidence="3">EGII</strain>
    </source>
</reference>
<evidence type="ECO:0000256" key="1">
    <source>
        <dbReference type="ARBA" id="ARBA00023157"/>
    </source>
</evidence>
<gene>
    <name evidence="3" type="ORF">CCAP1982_LOCUS12631</name>
</gene>
<keyword evidence="4" id="KW-1185">Reference proteome</keyword>
<sequence length="102" mass="10873">MNASEGQFPYQVGLSFTSSSGGWWCGGSLISNKWLLTAAHCTSGASGVTVYLGATVRTTPRPHTALPAAALFNTELQLSPLVQRYLAHSDPSCFPECLHQCD</sequence>
<dbReference type="InterPro" id="IPR009003">
    <property type="entry name" value="Peptidase_S1_PA"/>
</dbReference>
<dbReference type="PROSITE" id="PS50240">
    <property type="entry name" value="TRYPSIN_DOM"/>
    <property type="match status" value="1"/>
</dbReference>
<dbReference type="Proteomes" id="UP000606786">
    <property type="component" value="Unassembled WGS sequence"/>
</dbReference>
<comment type="caution">
    <text evidence="3">The sequence shown here is derived from an EMBL/GenBank/DDBJ whole genome shotgun (WGS) entry which is preliminary data.</text>
</comment>
<dbReference type="AlphaFoldDB" id="A0A811UY86"/>
<organism evidence="3 4">
    <name type="scientific">Ceratitis capitata</name>
    <name type="common">Mediterranean fruit fly</name>
    <name type="synonym">Tephritis capitata</name>
    <dbReference type="NCBI Taxonomy" id="7213"/>
    <lineage>
        <taxon>Eukaryota</taxon>
        <taxon>Metazoa</taxon>
        <taxon>Ecdysozoa</taxon>
        <taxon>Arthropoda</taxon>
        <taxon>Hexapoda</taxon>
        <taxon>Insecta</taxon>
        <taxon>Pterygota</taxon>
        <taxon>Neoptera</taxon>
        <taxon>Endopterygota</taxon>
        <taxon>Diptera</taxon>
        <taxon>Brachycera</taxon>
        <taxon>Muscomorpha</taxon>
        <taxon>Tephritoidea</taxon>
        <taxon>Tephritidae</taxon>
        <taxon>Ceratitis</taxon>
        <taxon>Ceratitis</taxon>
    </lineage>
</organism>
<dbReference type="InterPro" id="IPR043504">
    <property type="entry name" value="Peptidase_S1_PA_chymotrypsin"/>
</dbReference>
<dbReference type="SUPFAM" id="SSF50494">
    <property type="entry name" value="Trypsin-like serine proteases"/>
    <property type="match status" value="1"/>
</dbReference>
<dbReference type="InterPro" id="IPR001254">
    <property type="entry name" value="Trypsin_dom"/>
</dbReference>
<dbReference type="PANTHER" id="PTHR24252">
    <property type="entry name" value="ACROSIN-RELATED"/>
    <property type="match status" value="1"/>
</dbReference>
<protein>
    <submittedName>
        <fullName evidence="3">(Mediterranean fruit fly) hypothetical protein</fullName>
    </submittedName>
</protein>
<dbReference type="Pfam" id="PF00089">
    <property type="entry name" value="Trypsin"/>
    <property type="match status" value="1"/>
</dbReference>
<name>A0A811UY86_CERCA</name>